<sequence length="169" mass="20026">MKKFFIFPIIIYIFIIFLLPREKLYYLFEEKIGDKELVIVEEKISDIINLKTLNSVVYYQGDIKLATIEKIKFNTFLFYNSINIEGIKTLDIFRDLYGFDINTIRVKYLSIKPTSIDILIMTNIGRVVGSYDIKLKKLILELIPKTGYEVEDNIQKIFKETDEGYFYEI</sequence>
<evidence type="ECO:0000256" key="1">
    <source>
        <dbReference type="SAM" id="Phobius"/>
    </source>
</evidence>
<gene>
    <name evidence="2" type="ORF">HELGO_WM13146</name>
</gene>
<keyword evidence="1" id="KW-0812">Transmembrane</keyword>
<feature type="transmembrane region" description="Helical" evidence="1">
    <location>
        <begin position="6"/>
        <end position="28"/>
    </location>
</feature>
<protein>
    <submittedName>
        <fullName evidence="2">Uncharacterized protein</fullName>
    </submittedName>
</protein>
<name>A0A6S6SC81_9BACT</name>
<keyword evidence="1" id="KW-1133">Transmembrane helix</keyword>
<keyword evidence="1" id="KW-0472">Membrane</keyword>
<dbReference type="AlphaFoldDB" id="A0A6S6SC81"/>
<reference evidence="2" key="1">
    <citation type="submission" date="2020-01" db="EMBL/GenBank/DDBJ databases">
        <authorList>
            <person name="Meier V. D."/>
            <person name="Meier V D."/>
        </authorList>
    </citation>
    <scope>NUCLEOTIDE SEQUENCE</scope>
    <source>
        <strain evidence="2">HLG_WM_MAG_12</strain>
    </source>
</reference>
<proteinExistence type="predicted"/>
<dbReference type="EMBL" id="CACVAW010000018">
    <property type="protein sequence ID" value="CAA6805295.1"/>
    <property type="molecule type" value="Genomic_DNA"/>
</dbReference>
<accession>A0A6S6SC81</accession>
<evidence type="ECO:0000313" key="2">
    <source>
        <dbReference type="EMBL" id="CAA6805295.1"/>
    </source>
</evidence>
<organism evidence="2">
    <name type="scientific">uncultured Campylobacterales bacterium</name>
    <dbReference type="NCBI Taxonomy" id="352960"/>
    <lineage>
        <taxon>Bacteria</taxon>
        <taxon>Pseudomonadati</taxon>
        <taxon>Campylobacterota</taxon>
        <taxon>Epsilonproteobacteria</taxon>
        <taxon>Campylobacterales</taxon>
        <taxon>environmental samples</taxon>
    </lineage>
</organism>